<comment type="caution">
    <text evidence="1">The sequence shown here is derived from an EMBL/GenBank/DDBJ whole genome shotgun (WGS) entry which is preliminary data.</text>
</comment>
<evidence type="ECO:0000313" key="2">
    <source>
        <dbReference type="Proteomes" id="UP000004605"/>
    </source>
</evidence>
<reference evidence="1 2" key="1">
    <citation type="journal article" date="2012" name="Int. J. Syst. Evol. Microbiol.">
        <title>Vibrio caribbeanicus sp. nov., isolated from the marine sponge Scleritoderma cyanea.</title>
        <authorList>
            <person name="Hoffmann M."/>
            <person name="Monday S.R."/>
            <person name="Allard M.W."/>
            <person name="Strain E.A."/>
            <person name="Whittaker P."/>
            <person name="Naum M."/>
            <person name="McCarthy P.J."/>
            <person name="Lopez J.V."/>
            <person name="Fischer M."/>
            <person name="Brown E.W."/>
        </authorList>
    </citation>
    <scope>NUCLEOTIDE SEQUENCE [LARGE SCALE GENOMIC DNA]</scope>
    <source>
        <strain evidence="1 2">ATCC 700023</strain>
    </source>
</reference>
<organism evidence="1 2">
    <name type="scientific">Vibrio ichthyoenteri ATCC 700023</name>
    <dbReference type="NCBI Taxonomy" id="870968"/>
    <lineage>
        <taxon>Bacteria</taxon>
        <taxon>Pseudomonadati</taxon>
        <taxon>Pseudomonadota</taxon>
        <taxon>Gammaproteobacteria</taxon>
        <taxon>Vibrionales</taxon>
        <taxon>Vibrionaceae</taxon>
        <taxon>Vibrio</taxon>
    </lineage>
</organism>
<protein>
    <submittedName>
        <fullName evidence="1">Uncharacterized protein</fullName>
    </submittedName>
</protein>
<keyword evidence="2" id="KW-1185">Reference proteome</keyword>
<evidence type="ECO:0000313" key="1">
    <source>
        <dbReference type="EMBL" id="EGU46917.1"/>
    </source>
</evidence>
<dbReference type="AlphaFoldDB" id="F9RYB1"/>
<accession>F9RYB1</accession>
<dbReference type="EMBL" id="AFWF01000031">
    <property type="protein sequence ID" value="EGU46917.1"/>
    <property type="molecule type" value="Genomic_DNA"/>
</dbReference>
<gene>
    <name evidence="1" type="ORF">VII00023_17649</name>
</gene>
<proteinExistence type="predicted"/>
<sequence length="66" mass="7282">MLVDQKSRNSCNARLFGSGAECQEDCSSKAIELQENQLPKLNAHCNGYGEYLSSCYIGTISLIKNH</sequence>
<dbReference type="Proteomes" id="UP000004605">
    <property type="component" value="Unassembled WGS sequence"/>
</dbReference>
<name>F9RYB1_9VIBR</name>